<dbReference type="SMART" id="SM01208">
    <property type="entry name" value="G5"/>
    <property type="match status" value="1"/>
</dbReference>
<dbReference type="PANTHER" id="PTHR39160">
    <property type="entry name" value="CELL WALL-BINDING PROTEIN YOCH"/>
    <property type="match status" value="1"/>
</dbReference>
<dbReference type="InterPro" id="IPR010611">
    <property type="entry name" value="3D_dom"/>
</dbReference>
<dbReference type="GO" id="GO:0009254">
    <property type="term" value="P:peptidoglycan turnover"/>
    <property type="evidence" value="ECO:0007669"/>
    <property type="project" value="InterPro"/>
</dbReference>
<dbReference type="Pfam" id="PF06725">
    <property type="entry name" value="3D"/>
    <property type="match status" value="1"/>
</dbReference>
<evidence type="ECO:0000256" key="2">
    <source>
        <dbReference type="SAM" id="Phobius"/>
    </source>
</evidence>
<organism evidence="4 5">
    <name type="scientific">Carboxydothermus islandicus</name>
    <dbReference type="NCBI Taxonomy" id="661089"/>
    <lineage>
        <taxon>Bacteria</taxon>
        <taxon>Bacillati</taxon>
        <taxon>Bacillota</taxon>
        <taxon>Clostridia</taxon>
        <taxon>Thermoanaerobacterales</taxon>
        <taxon>Thermoanaerobacteraceae</taxon>
        <taxon>Carboxydothermus</taxon>
    </lineage>
</organism>
<dbReference type="InterPro" id="IPR059180">
    <property type="entry name" value="3D_YorM"/>
</dbReference>
<sequence>MKDWYIPDVKAAVIPRYRKKTGVLWLALGLILILVLSVSYYFYLVKEVTIIDDGKTVVLKTKAATVEELLTETKRTLGLKDTINMPLTAKLKEGTKIVINRAKPVKIKVDGREIEILTVAKTIADAIKEAGVTVNPQDIVEPSPAELVGLNTEVKIIRVKVEEKTEEVVLAYRTIKRPSSNLFKGRTKVLTKGKTGLARTYYKITYYDGKVVKKEVVKQEVVKKPVDEVILVGTKNTVSRGGKIIRFSRVIDVVATAYTHTGYRTATGVYPHRGVVAVDPDVIPYGTRLYIDGYGYGTALDTGSAIRGARIDLFFDTYGEAISWGRRYTRVYVLE</sequence>
<dbReference type="Pfam" id="PF03990">
    <property type="entry name" value="DUF348"/>
    <property type="match status" value="2"/>
</dbReference>
<dbReference type="EMBL" id="BDJL01000001">
    <property type="protein sequence ID" value="GAV24125.1"/>
    <property type="molecule type" value="Genomic_DNA"/>
</dbReference>
<dbReference type="AlphaFoldDB" id="A0A1L8CYW7"/>
<gene>
    <name evidence="4" type="ORF">ciss_00580</name>
</gene>
<evidence type="ECO:0000313" key="5">
    <source>
        <dbReference type="Proteomes" id="UP000187338"/>
    </source>
</evidence>
<dbReference type="PANTHER" id="PTHR39160:SF4">
    <property type="entry name" value="RESUSCITATION-PROMOTING FACTOR RPFB"/>
    <property type="match status" value="1"/>
</dbReference>
<comment type="caution">
    <text evidence="4">The sequence shown here is derived from an EMBL/GenBank/DDBJ whole genome shotgun (WGS) entry which is preliminary data.</text>
</comment>
<reference evidence="5" key="1">
    <citation type="submission" date="2016-12" db="EMBL/GenBank/DDBJ databases">
        <title>Draft Genome Sequences od Carboxydothermus pertinax and islandicus, Hydrogenogenic Carboxydotrophic Bacteria.</title>
        <authorList>
            <person name="Fukuyama Y."/>
            <person name="Ohmae K."/>
            <person name="Yoneda Y."/>
            <person name="Yoshida T."/>
            <person name="Sako Y."/>
        </authorList>
    </citation>
    <scope>NUCLEOTIDE SEQUENCE [LARGE SCALE GENOMIC DNA]</scope>
    <source>
        <strain evidence="5">SET</strain>
    </source>
</reference>
<dbReference type="Proteomes" id="UP000187338">
    <property type="component" value="Unassembled WGS sequence"/>
</dbReference>
<dbReference type="GO" id="GO:0004553">
    <property type="term" value="F:hydrolase activity, hydrolyzing O-glycosyl compounds"/>
    <property type="evidence" value="ECO:0007669"/>
    <property type="project" value="InterPro"/>
</dbReference>
<dbReference type="STRING" id="661089.ciss_00580"/>
<keyword evidence="2" id="KW-0472">Membrane</keyword>
<proteinExistence type="predicted"/>
<evidence type="ECO:0000256" key="1">
    <source>
        <dbReference type="ARBA" id="ARBA00022729"/>
    </source>
</evidence>
<accession>A0A1L8CYW7</accession>
<dbReference type="RefSeq" id="WP_077177370.1">
    <property type="nucleotide sequence ID" value="NZ_BDJL01000001.1"/>
</dbReference>
<dbReference type="Gene3D" id="2.40.40.10">
    <property type="entry name" value="RlpA-like domain"/>
    <property type="match status" value="1"/>
</dbReference>
<feature type="transmembrane region" description="Helical" evidence="2">
    <location>
        <begin position="23"/>
        <end position="43"/>
    </location>
</feature>
<evidence type="ECO:0000259" key="3">
    <source>
        <dbReference type="PROSITE" id="PS51109"/>
    </source>
</evidence>
<dbReference type="InterPro" id="IPR051933">
    <property type="entry name" value="Resuscitation_pf_RpfB"/>
</dbReference>
<protein>
    <recommendedName>
        <fullName evidence="3">G5 domain-containing protein</fullName>
    </recommendedName>
</protein>
<dbReference type="Gene3D" id="2.20.230.10">
    <property type="entry name" value="Resuscitation-promoting factor rpfb"/>
    <property type="match status" value="1"/>
</dbReference>
<dbReference type="CDD" id="cd14667">
    <property type="entry name" value="3D_containing_proteins"/>
    <property type="match status" value="1"/>
</dbReference>
<keyword evidence="1" id="KW-0732">Signal</keyword>
<dbReference type="InterPro" id="IPR036908">
    <property type="entry name" value="RlpA-like_sf"/>
</dbReference>
<dbReference type="OrthoDB" id="9798935at2"/>
<keyword evidence="2" id="KW-1133">Transmembrane helix</keyword>
<name>A0A1L8CYW7_9THEO</name>
<dbReference type="InterPro" id="IPR011098">
    <property type="entry name" value="G5_dom"/>
</dbReference>
<feature type="domain" description="G5" evidence="3">
    <location>
        <begin position="156"/>
        <end position="236"/>
    </location>
</feature>
<dbReference type="SUPFAM" id="SSF50685">
    <property type="entry name" value="Barwin-like endoglucanases"/>
    <property type="match status" value="1"/>
</dbReference>
<dbReference type="InterPro" id="IPR007137">
    <property type="entry name" value="DUF348"/>
</dbReference>
<keyword evidence="5" id="KW-1185">Reference proteome</keyword>
<keyword evidence="2" id="KW-0812">Transmembrane</keyword>
<dbReference type="GO" id="GO:0019867">
    <property type="term" value="C:outer membrane"/>
    <property type="evidence" value="ECO:0007669"/>
    <property type="project" value="InterPro"/>
</dbReference>
<evidence type="ECO:0000313" key="4">
    <source>
        <dbReference type="EMBL" id="GAV24125.1"/>
    </source>
</evidence>
<dbReference type="PROSITE" id="PS51109">
    <property type="entry name" value="G5"/>
    <property type="match status" value="1"/>
</dbReference>
<dbReference type="Pfam" id="PF07501">
    <property type="entry name" value="G5"/>
    <property type="match status" value="1"/>
</dbReference>